<evidence type="ECO:0000313" key="1">
    <source>
        <dbReference type="EMBL" id="GAA5503518.1"/>
    </source>
</evidence>
<evidence type="ECO:0000313" key="2">
    <source>
        <dbReference type="Proteomes" id="UP001458946"/>
    </source>
</evidence>
<gene>
    <name evidence="1" type="ORF">Dxin01_03277</name>
</gene>
<comment type="caution">
    <text evidence="1">The sequence shown here is derived from an EMBL/GenBank/DDBJ whole genome shotgun (WGS) entry which is preliminary data.</text>
</comment>
<dbReference type="RefSeq" id="WP_353543488.1">
    <property type="nucleotide sequence ID" value="NZ_BAABRN010000052.1"/>
</dbReference>
<organism evidence="1 2">
    <name type="scientific">Deinococcus xinjiangensis</name>
    <dbReference type="NCBI Taxonomy" id="457454"/>
    <lineage>
        <taxon>Bacteria</taxon>
        <taxon>Thermotogati</taxon>
        <taxon>Deinococcota</taxon>
        <taxon>Deinococci</taxon>
        <taxon>Deinococcales</taxon>
        <taxon>Deinococcaceae</taxon>
        <taxon>Deinococcus</taxon>
    </lineage>
</organism>
<reference evidence="1 2" key="1">
    <citation type="submission" date="2024-02" db="EMBL/GenBank/DDBJ databases">
        <title>Deinococcus xinjiangensis NBRC 107630.</title>
        <authorList>
            <person name="Ichikawa N."/>
            <person name="Katano-Makiyama Y."/>
            <person name="Hidaka K."/>
        </authorList>
    </citation>
    <scope>NUCLEOTIDE SEQUENCE [LARGE SCALE GENOMIC DNA]</scope>
    <source>
        <strain evidence="1 2">NBRC 107630</strain>
    </source>
</reference>
<protein>
    <submittedName>
        <fullName evidence="1">Uncharacterized protein</fullName>
    </submittedName>
</protein>
<name>A0ABP9VE50_9DEIO</name>
<dbReference type="Proteomes" id="UP001458946">
    <property type="component" value="Unassembled WGS sequence"/>
</dbReference>
<accession>A0ABP9VE50</accession>
<keyword evidence="2" id="KW-1185">Reference proteome</keyword>
<dbReference type="EMBL" id="BAABRN010000052">
    <property type="protein sequence ID" value="GAA5503518.1"/>
    <property type="molecule type" value="Genomic_DNA"/>
</dbReference>
<proteinExistence type="predicted"/>
<sequence length="42" mass="4991">MTAQTYQTPAPLVTYLRRATFGLPRDRREEVWNELEEHIVSD</sequence>